<feature type="transmembrane region" description="Helical" evidence="1">
    <location>
        <begin position="50"/>
        <end position="77"/>
    </location>
</feature>
<comment type="caution">
    <text evidence="3">The sequence shown here is derived from an EMBL/GenBank/DDBJ whole genome shotgun (WGS) entry which is preliminary data.</text>
</comment>
<gene>
    <name evidence="3" type="ORF">A2875_01035</name>
</gene>
<dbReference type="Proteomes" id="UP000177416">
    <property type="component" value="Unassembled WGS sequence"/>
</dbReference>
<feature type="domain" description="DUF5652" evidence="2">
    <location>
        <begin position="25"/>
        <end position="74"/>
    </location>
</feature>
<evidence type="ECO:0000259" key="2">
    <source>
        <dbReference type="Pfam" id="PF18893"/>
    </source>
</evidence>
<dbReference type="InterPro" id="IPR043712">
    <property type="entry name" value="DUF5652"/>
</dbReference>
<dbReference type="Pfam" id="PF18893">
    <property type="entry name" value="DUF5652"/>
    <property type="match status" value="1"/>
</dbReference>
<reference evidence="3 4" key="1">
    <citation type="journal article" date="2016" name="Nat. Commun.">
        <title>Thousands of microbial genomes shed light on interconnected biogeochemical processes in an aquifer system.</title>
        <authorList>
            <person name="Anantharaman K."/>
            <person name="Brown C.T."/>
            <person name="Hug L.A."/>
            <person name="Sharon I."/>
            <person name="Castelle C.J."/>
            <person name="Probst A.J."/>
            <person name="Thomas B.C."/>
            <person name="Singh A."/>
            <person name="Wilkins M.J."/>
            <person name="Karaoz U."/>
            <person name="Brodie E.L."/>
            <person name="Williams K.H."/>
            <person name="Hubbard S.S."/>
            <person name="Banfield J.F."/>
        </authorList>
    </citation>
    <scope>NUCLEOTIDE SEQUENCE [LARGE SCALE GENOMIC DNA]</scope>
</reference>
<accession>A0A1F5ZMB0</accession>
<keyword evidence="1" id="KW-0472">Membrane</keyword>
<dbReference type="EMBL" id="MFJJ01000042">
    <property type="protein sequence ID" value="OGG13568.1"/>
    <property type="molecule type" value="Genomic_DNA"/>
</dbReference>
<keyword evidence="1" id="KW-0812">Transmembrane</keyword>
<evidence type="ECO:0000256" key="1">
    <source>
        <dbReference type="SAM" id="Phobius"/>
    </source>
</evidence>
<proteinExistence type="predicted"/>
<sequence length="86" mass="10120">MNWGETSWFLGNNQMMTGRWWGSGFVFLMVWSLIWTGLALWYAARREEKGWFIVFLLVHTAGILEIIYLVFVANAFATPSRKRKRS</sequence>
<keyword evidence="1" id="KW-1133">Transmembrane helix</keyword>
<name>A0A1F5ZMB0_9BACT</name>
<protein>
    <recommendedName>
        <fullName evidence="2">DUF5652 domain-containing protein</fullName>
    </recommendedName>
</protein>
<evidence type="ECO:0000313" key="4">
    <source>
        <dbReference type="Proteomes" id="UP000177416"/>
    </source>
</evidence>
<evidence type="ECO:0000313" key="3">
    <source>
        <dbReference type="EMBL" id="OGG13568.1"/>
    </source>
</evidence>
<dbReference type="AlphaFoldDB" id="A0A1F5ZMB0"/>
<organism evidence="3 4">
    <name type="scientific">Candidatus Gottesmanbacteria bacterium RIFCSPHIGHO2_01_FULL_46_14</name>
    <dbReference type="NCBI Taxonomy" id="1798380"/>
    <lineage>
        <taxon>Bacteria</taxon>
        <taxon>Candidatus Gottesmaniibacteriota</taxon>
    </lineage>
</organism>
<feature type="transmembrane region" description="Helical" evidence="1">
    <location>
        <begin position="20"/>
        <end position="44"/>
    </location>
</feature>